<organism evidence="1">
    <name type="scientific">marine metagenome</name>
    <dbReference type="NCBI Taxonomy" id="408172"/>
    <lineage>
        <taxon>unclassified sequences</taxon>
        <taxon>metagenomes</taxon>
        <taxon>ecological metagenomes</taxon>
    </lineage>
</organism>
<name>A0A382JCE8_9ZZZZ</name>
<dbReference type="AlphaFoldDB" id="A0A382JCE8"/>
<dbReference type="EMBL" id="UINC01073437">
    <property type="protein sequence ID" value="SVC09820.1"/>
    <property type="molecule type" value="Genomic_DNA"/>
</dbReference>
<protein>
    <submittedName>
        <fullName evidence="1">Uncharacterized protein</fullName>
    </submittedName>
</protein>
<sequence>TGDLYSYIRGGKYTIEDFENTLAVYDKLENVQIMFNVTLQNYNIFNLPDLHFFLHEMEDKYDRVSANNSFTTICNKPAYLSPMNLPDDLRDKAIGRLSLFSDFEKLVKSMGQRTFNPELWETFINFTNDLDKMRGDSVVKAVPQLKEHF</sequence>
<evidence type="ECO:0000313" key="1">
    <source>
        <dbReference type="EMBL" id="SVC09820.1"/>
    </source>
</evidence>
<accession>A0A382JCE8</accession>
<proteinExistence type="predicted"/>
<feature type="non-terminal residue" evidence="1">
    <location>
        <position position="1"/>
    </location>
</feature>
<reference evidence="1" key="1">
    <citation type="submission" date="2018-05" db="EMBL/GenBank/DDBJ databases">
        <authorList>
            <person name="Lanie J.A."/>
            <person name="Ng W.-L."/>
            <person name="Kazmierczak K.M."/>
            <person name="Andrzejewski T.M."/>
            <person name="Davidsen T.M."/>
            <person name="Wayne K.J."/>
            <person name="Tettelin H."/>
            <person name="Glass J.I."/>
            <person name="Rusch D."/>
            <person name="Podicherti R."/>
            <person name="Tsui H.-C.T."/>
            <person name="Winkler M.E."/>
        </authorList>
    </citation>
    <scope>NUCLEOTIDE SEQUENCE</scope>
</reference>
<gene>
    <name evidence="1" type="ORF">METZ01_LOCUS262674</name>
</gene>